<feature type="DNA-binding region" description="H-T-H motif" evidence="4">
    <location>
        <begin position="35"/>
        <end position="54"/>
    </location>
</feature>
<dbReference type="PANTHER" id="PTHR47506">
    <property type="entry name" value="TRANSCRIPTIONAL REGULATORY PROTEIN"/>
    <property type="match status" value="1"/>
</dbReference>
<evidence type="ECO:0000256" key="1">
    <source>
        <dbReference type="ARBA" id="ARBA00023015"/>
    </source>
</evidence>
<evidence type="ECO:0000256" key="4">
    <source>
        <dbReference type="PROSITE-ProRule" id="PRU00335"/>
    </source>
</evidence>
<evidence type="ECO:0000259" key="5">
    <source>
        <dbReference type="PROSITE" id="PS50977"/>
    </source>
</evidence>
<reference evidence="7 8" key="1">
    <citation type="submission" date="2019-07" db="EMBL/GenBank/DDBJ databases">
        <title>Draft genome of C. aurimucosum strain 15-4290.</title>
        <authorList>
            <person name="Pacheco L.G.C."/>
            <person name="Aguiar E.R.G.R."/>
            <person name="Navas J."/>
            <person name="Santos C.S."/>
            <person name="Rocha D.J.P.G."/>
        </authorList>
    </citation>
    <scope>NUCLEOTIDE SEQUENCE [LARGE SCALE GENOMIC DNA]</scope>
    <source>
        <strain evidence="7 8">15-4290</strain>
    </source>
</reference>
<evidence type="ECO:0000313" key="6">
    <source>
        <dbReference type="EMBL" id="MTD91259.1"/>
    </source>
</evidence>
<reference evidence="6 9" key="2">
    <citation type="submission" date="2019-07" db="EMBL/GenBank/DDBJ databases">
        <title>Draft genome of C. aurimucosum strain 332.</title>
        <authorList>
            <person name="Pacheco L.G.C."/>
            <person name="Aguiar E.R.G.R."/>
            <person name="Barberis C.M."/>
            <person name="Almuzara M.N."/>
            <person name="Traglia G.M."/>
            <person name="Santos C.S."/>
            <person name="Vay C.A."/>
            <person name="Rocha D.J.P.G."/>
        </authorList>
    </citation>
    <scope>NUCLEOTIDE SEQUENCE [LARGE SCALE GENOMIC DNA]</scope>
    <source>
        <strain evidence="6 9">332</strain>
    </source>
</reference>
<evidence type="ECO:0000313" key="9">
    <source>
        <dbReference type="Proteomes" id="UP000432568"/>
    </source>
</evidence>
<evidence type="ECO:0000256" key="3">
    <source>
        <dbReference type="ARBA" id="ARBA00023163"/>
    </source>
</evidence>
<dbReference type="EMBL" id="VMTX01000019">
    <property type="protein sequence ID" value="TVU81327.1"/>
    <property type="molecule type" value="Genomic_DNA"/>
</dbReference>
<accession>A0A2N6TQH3</accession>
<dbReference type="Gene3D" id="1.10.10.60">
    <property type="entry name" value="Homeodomain-like"/>
    <property type="match status" value="1"/>
</dbReference>
<dbReference type="PROSITE" id="PS50977">
    <property type="entry name" value="HTH_TETR_2"/>
    <property type="match status" value="1"/>
</dbReference>
<dbReference type="Pfam" id="PF00440">
    <property type="entry name" value="TetR_N"/>
    <property type="match status" value="1"/>
</dbReference>
<comment type="caution">
    <text evidence="7">The sequence shown here is derived from an EMBL/GenBank/DDBJ whole genome shotgun (WGS) entry which is preliminary data.</text>
</comment>
<protein>
    <submittedName>
        <fullName evidence="7">TetR/AcrR family transcriptional regulator</fullName>
    </submittedName>
</protein>
<name>A0A2N6TQH3_9CORY</name>
<evidence type="ECO:0000313" key="8">
    <source>
        <dbReference type="Proteomes" id="UP000320648"/>
    </source>
</evidence>
<dbReference type="EMBL" id="VIOG01000004">
    <property type="protein sequence ID" value="MTD91259.1"/>
    <property type="molecule type" value="Genomic_DNA"/>
</dbReference>
<feature type="domain" description="HTH tetR-type" evidence="5">
    <location>
        <begin position="12"/>
        <end position="72"/>
    </location>
</feature>
<gene>
    <name evidence="6" type="ORF">FME68_05065</name>
    <name evidence="7" type="ORF">FQN05_11630</name>
</gene>
<keyword evidence="1" id="KW-0805">Transcription regulation</keyword>
<evidence type="ECO:0000256" key="2">
    <source>
        <dbReference type="ARBA" id="ARBA00023125"/>
    </source>
</evidence>
<dbReference type="GO" id="GO:0003677">
    <property type="term" value="F:DNA binding"/>
    <property type="evidence" value="ECO:0007669"/>
    <property type="project" value="UniProtKB-UniRule"/>
</dbReference>
<dbReference type="Proteomes" id="UP000320648">
    <property type="component" value="Unassembled WGS sequence"/>
</dbReference>
<dbReference type="InterPro" id="IPR001647">
    <property type="entry name" value="HTH_TetR"/>
</dbReference>
<dbReference type="RefSeq" id="WP_083295486.1">
    <property type="nucleotide sequence ID" value="NZ_PNHI01000003.1"/>
</dbReference>
<keyword evidence="2 4" id="KW-0238">DNA-binding</keyword>
<dbReference type="AlphaFoldDB" id="A0A2N6TQH3"/>
<keyword evidence="3" id="KW-0804">Transcription</keyword>
<dbReference type="PANTHER" id="PTHR47506:SF1">
    <property type="entry name" value="HTH-TYPE TRANSCRIPTIONAL REGULATOR YJDC"/>
    <property type="match status" value="1"/>
</dbReference>
<organism evidence="7 8">
    <name type="scientific">Corynebacterium aurimucosum</name>
    <dbReference type="NCBI Taxonomy" id="169292"/>
    <lineage>
        <taxon>Bacteria</taxon>
        <taxon>Bacillati</taxon>
        <taxon>Actinomycetota</taxon>
        <taxon>Actinomycetes</taxon>
        <taxon>Mycobacteriales</taxon>
        <taxon>Corynebacteriaceae</taxon>
        <taxon>Corynebacterium</taxon>
    </lineage>
</organism>
<proteinExistence type="predicted"/>
<dbReference type="Proteomes" id="UP000432568">
    <property type="component" value="Unassembled WGS sequence"/>
</dbReference>
<dbReference type="SUPFAM" id="SSF46689">
    <property type="entry name" value="Homeodomain-like"/>
    <property type="match status" value="1"/>
</dbReference>
<dbReference type="InterPro" id="IPR009057">
    <property type="entry name" value="Homeodomain-like_sf"/>
</dbReference>
<sequence length="130" mass="14029">MSSVKLMGRPRKFNEKEVLAGAIALFGTNGFTAVSVDDVVNQLGLNRSSFYNLYGSKHGLFRAAAETVCAEAEGGRVSDATKDFVVVALVEVAPVSKDLRELIQRAYELCFTGPESLGQHALARAQGRKH</sequence>
<evidence type="ECO:0000313" key="7">
    <source>
        <dbReference type="EMBL" id="TVU81327.1"/>
    </source>
</evidence>